<evidence type="ECO:0000313" key="3">
    <source>
        <dbReference type="Proteomes" id="UP000007148"/>
    </source>
</evidence>
<proteinExistence type="predicted"/>
<keyword evidence="3" id="KW-1185">Reference proteome</keyword>
<feature type="compositionally biased region" description="Basic and acidic residues" evidence="1">
    <location>
        <begin position="10"/>
        <end position="25"/>
    </location>
</feature>
<evidence type="ECO:0000256" key="1">
    <source>
        <dbReference type="SAM" id="MobiDB-lite"/>
    </source>
</evidence>
<comment type="caution">
    <text evidence="2">The sequence shown here is derived from an EMBL/GenBank/DDBJ whole genome shotgun (WGS) entry which is preliminary data.</text>
</comment>
<dbReference type="InParanoid" id="G4U270"/>
<name>G4U270_SERID</name>
<protein>
    <submittedName>
        <fullName evidence="2">Uncharacterized protein</fullName>
    </submittedName>
</protein>
<feature type="region of interest" description="Disordered" evidence="1">
    <location>
        <begin position="1"/>
        <end position="31"/>
    </location>
</feature>
<evidence type="ECO:0000313" key="2">
    <source>
        <dbReference type="EMBL" id="CCA77663.1"/>
    </source>
</evidence>
<dbReference type="AlphaFoldDB" id="G4U270"/>
<dbReference type="HOGENOM" id="CLU_3399586_0_0_1"/>
<gene>
    <name evidence="2" type="ORF">PIIN_11641</name>
</gene>
<dbReference type="EMBL" id="CAFZ01001833">
    <property type="protein sequence ID" value="CCA77663.1"/>
    <property type="molecule type" value="Genomic_DNA"/>
</dbReference>
<reference evidence="2 3" key="1">
    <citation type="journal article" date="2011" name="PLoS Pathog.">
        <title>Endophytic Life Strategies Decoded by Genome and Transcriptome Analyses of the Mutualistic Root Symbiont Piriformospora indica.</title>
        <authorList>
            <person name="Zuccaro A."/>
            <person name="Lahrmann U."/>
            <person name="Guldener U."/>
            <person name="Langen G."/>
            <person name="Pfiffi S."/>
            <person name="Biedenkopf D."/>
            <person name="Wong P."/>
            <person name="Samans B."/>
            <person name="Grimm C."/>
            <person name="Basiewicz M."/>
            <person name="Murat C."/>
            <person name="Martin F."/>
            <person name="Kogel K.H."/>
        </authorList>
    </citation>
    <scope>NUCLEOTIDE SEQUENCE [LARGE SCALE GENOMIC DNA]</scope>
    <source>
        <strain evidence="2 3">DSM 11827</strain>
    </source>
</reference>
<sequence>MFIAPTSLRTGDEKRAGGKPNRSDHAAFIPT</sequence>
<accession>G4U270</accession>
<organism evidence="2 3">
    <name type="scientific">Serendipita indica (strain DSM 11827)</name>
    <name type="common">Root endophyte fungus</name>
    <name type="synonym">Piriformospora indica</name>
    <dbReference type="NCBI Taxonomy" id="1109443"/>
    <lineage>
        <taxon>Eukaryota</taxon>
        <taxon>Fungi</taxon>
        <taxon>Dikarya</taxon>
        <taxon>Basidiomycota</taxon>
        <taxon>Agaricomycotina</taxon>
        <taxon>Agaricomycetes</taxon>
        <taxon>Sebacinales</taxon>
        <taxon>Serendipitaceae</taxon>
        <taxon>Serendipita</taxon>
    </lineage>
</organism>
<dbReference type="Proteomes" id="UP000007148">
    <property type="component" value="Unassembled WGS sequence"/>
</dbReference>